<sequence>MHAFDCECCREVCRSPRSSLQDIHERHRQYYEAVGPLPARLQAPLWKSPQSTPSKRTARSGHKHLDAAASPSGKGKGKALSSEHLTSIDLDIDADEAEQEQAIAKHRQEISRHRQHAINEKAREMHERKRARVEVEARGPTRTELCMPELCETIAMSPTYAPDNKLTHAPLNKPPSTRLFDFKELQYREQFVVLCPCGRRTDTSLVARYHEDGIKDAILECRVHVVVCISRPDSNGLDVGQLFQLPVKVLMGQGIAIYTKVDVGNLVEGDKPAEELGLHGIVLVKADNCVRWQG</sequence>
<comment type="caution">
    <text evidence="2">The sequence shown here is derived from an EMBL/GenBank/DDBJ whole genome shotgun (WGS) entry which is preliminary data.</text>
</comment>
<reference evidence="2" key="2">
    <citation type="journal article" name="Front. Microbiol.">
        <title>Degradative Capacity of Two Strains of Rhodonia placenta: From Phenotype to Genotype.</title>
        <authorList>
            <person name="Kolle M."/>
            <person name="Horta M.A.C."/>
            <person name="Nowrousian M."/>
            <person name="Ohm R.A."/>
            <person name="Benz J.P."/>
            <person name="Pilgard A."/>
        </authorList>
    </citation>
    <scope>NUCLEOTIDE SEQUENCE</scope>
    <source>
        <strain evidence="2">FPRL280</strain>
    </source>
</reference>
<dbReference type="EMBL" id="JADOXO010000154">
    <property type="protein sequence ID" value="KAF9811153.1"/>
    <property type="molecule type" value="Genomic_DNA"/>
</dbReference>
<evidence type="ECO:0000313" key="2">
    <source>
        <dbReference type="EMBL" id="KAF9811153.1"/>
    </source>
</evidence>
<gene>
    <name evidence="2" type="ORF">IEO21_06606</name>
</gene>
<organism evidence="2 3">
    <name type="scientific">Rhodonia placenta</name>
    <dbReference type="NCBI Taxonomy" id="104341"/>
    <lineage>
        <taxon>Eukaryota</taxon>
        <taxon>Fungi</taxon>
        <taxon>Dikarya</taxon>
        <taxon>Basidiomycota</taxon>
        <taxon>Agaricomycotina</taxon>
        <taxon>Agaricomycetes</taxon>
        <taxon>Polyporales</taxon>
        <taxon>Adustoporiaceae</taxon>
        <taxon>Rhodonia</taxon>
    </lineage>
</organism>
<evidence type="ECO:0000256" key="1">
    <source>
        <dbReference type="SAM" id="MobiDB-lite"/>
    </source>
</evidence>
<dbReference type="AlphaFoldDB" id="A0A8H7NZR2"/>
<name>A0A8H7NZR2_9APHY</name>
<accession>A0A8H7NZR2</accession>
<reference evidence="2" key="1">
    <citation type="submission" date="2020-11" db="EMBL/GenBank/DDBJ databases">
        <authorList>
            <person name="Koelle M."/>
            <person name="Horta M.A.C."/>
            <person name="Nowrousian M."/>
            <person name="Ohm R.A."/>
            <person name="Benz P."/>
            <person name="Pilgard A."/>
        </authorList>
    </citation>
    <scope>NUCLEOTIDE SEQUENCE</scope>
    <source>
        <strain evidence="2">FPRL280</strain>
    </source>
</reference>
<proteinExistence type="predicted"/>
<dbReference type="Proteomes" id="UP000639403">
    <property type="component" value="Unassembled WGS sequence"/>
</dbReference>
<evidence type="ECO:0000313" key="3">
    <source>
        <dbReference type="Proteomes" id="UP000639403"/>
    </source>
</evidence>
<protein>
    <submittedName>
        <fullName evidence="2">Uncharacterized protein</fullName>
    </submittedName>
</protein>
<feature type="region of interest" description="Disordered" evidence="1">
    <location>
        <begin position="42"/>
        <end position="82"/>
    </location>
</feature>